<evidence type="ECO:0000313" key="2">
    <source>
        <dbReference type="Proteomes" id="UP000596661"/>
    </source>
</evidence>
<evidence type="ECO:0000313" key="1">
    <source>
        <dbReference type="EnsemblPlants" id="cds.evm.model.09.824"/>
    </source>
</evidence>
<reference evidence="1" key="2">
    <citation type="submission" date="2021-03" db="UniProtKB">
        <authorList>
            <consortium name="EnsemblPlants"/>
        </authorList>
    </citation>
    <scope>IDENTIFICATION</scope>
</reference>
<sequence>MDQKANCFRSYGMLQAYSKVVGLRNVPGLMWHKLSIMGESASISVEGFSACSWSHISSGAHLPIALLTSENTGSFPLDFLPAGCCLFELPPHSVRTEEIVEKEAQYRAFSEEQLKNIDTVSRQGQRQPPREVKEAISTNLAVIITNAAKNDKTLNFDWVLRHPDPLSEEEEISERFTAAYLDVGTLGASTLGRGNRQFCILRTPSLSCMPWRDQGGFDKYFLGINRHRYPMKDYLDRVDQIIRSPRNPGTLSDTIKVDPFMAMSLLNFKEYGSFIGHRGILAFAHGQPYSISLNGSIHAQVSLLDFSSCY</sequence>
<keyword evidence="2" id="KW-1185">Reference proteome</keyword>
<dbReference type="AlphaFoldDB" id="A0A803QHH3"/>
<dbReference type="Proteomes" id="UP000596661">
    <property type="component" value="Chromosome 9"/>
</dbReference>
<protein>
    <submittedName>
        <fullName evidence="1">Uncharacterized protein</fullName>
    </submittedName>
</protein>
<dbReference type="Gramene" id="evm.model.09.824">
    <property type="protein sequence ID" value="cds.evm.model.09.824"/>
    <property type="gene ID" value="evm.TU.09.824"/>
</dbReference>
<accession>A0A803QHH3</accession>
<dbReference type="EnsemblPlants" id="evm.model.09.824">
    <property type="protein sequence ID" value="cds.evm.model.09.824"/>
    <property type="gene ID" value="evm.TU.09.824"/>
</dbReference>
<reference evidence="1" key="1">
    <citation type="submission" date="2018-11" db="EMBL/GenBank/DDBJ databases">
        <authorList>
            <person name="Grassa J C."/>
        </authorList>
    </citation>
    <scope>NUCLEOTIDE SEQUENCE [LARGE SCALE GENOMIC DNA]</scope>
</reference>
<organism evidence="1 2">
    <name type="scientific">Cannabis sativa</name>
    <name type="common">Hemp</name>
    <name type="synonym">Marijuana</name>
    <dbReference type="NCBI Taxonomy" id="3483"/>
    <lineage>
        <taxon>Eukaryota</taxon>
        <taxon>Viridiplantae</taxon>
        <taxon>Streptophyta</taxon>
        <taxon>Embryophyta</taxon>
        <taxon>Tracheophyta</taxon>
        <taxon>Spermatophyta</taxon>
        <taxon>Magnoliopsida</taxon>
        <taxon>eudicotyledons</taxon>
        <taxon>Gunneridae</taxon>
        <taxon>Pentapetalae</taxon>
        <taxon>rosids</taxon>
        <taxon>fabids</taxon>
        <taxon>Rosales</taxon>
        <taxon>Cannabaceae</taxon>
        <taxon>Cannabis</taxon>
    </lineage>
</organism>
<dbReference type="EMBL" id="UZAU01000739">
    <property type="status" value="NOT_ANNOTATED_CDS"/>
    <property type="molecule type" value="Genomic_DNA"/>
</dbReference>
<proteinExistence type="predicted"/>
<name>A0A803QHH3_CANSA</name>